<gene>
    <name evidence="1" type="ORF">NCTC7908_00352</name>
</gene>
<evidence type="ECO:0008006" key="3">
    <source>
        <dbReference type="Google" id="ProtNLM"/>
    </source>
</evidence>
<sequence>MVGKVPMRLKIIFGGQKGLSRLVLQVKAQVVGGHTKVATPANALLLRCEIYLR</sequence>
<proteinExistence type="predicted"/>
<accession>A0ABD7MQN1</accession>
<dbReference type="KEGG" id="cuq:Cul210931_1498"/>
<dbReference type="EMBL" id="LS483400">
    <property type="protein sequence ID" value="SQG50118.1"/>
    <property type="molecule type" value="Genomic_DNA"/>
</dbReference>
<organism evidence="1 2">
    <name type="scientific">Corynebacterium ulcerans</name>
    <dbReference type="NCBI Taxonomy" id="65058"/>
    <lineage>
        <taxon>Bacteria</taxon>
        <taxon>Bacillati</taxon>
        <taxon>Actinomycetota</taxon>
        <taxon>Actinomycetes</taxon>
        <taxon>Mycobacteriales</taxon>
        <taxon>Corynebacteriaceae</taxon>
        <taxon>Corynebacterium</taxon>
    </lineage>
</organism>
<evidence type="ECO:0000313" key="2">
    <source>
        <dbReference type="Proteomes" id="UP000248741"/>
    </source>
</evidence>
<dbReference type="AlphaFoldDB" id="A0ABD7MQN1"/>
<name>A0ABD7MQN1_CORUL</name>
<protein>
    <recommendedName>
        <fullName evidence="3">Transposase</fullName>
    </recommendedName>
</protein>
<dbReference type="Proteomes" id="UP000248741">
    <property type="component" value="Chromosome 1"/>
</dbReference>
<evidence type="ECO:0000313" key="1">
    <source>
        <dbReference type="EMBL" id="SQG50118.1"/>
    </source>
</evidence>
<reference evidence="1 2" key="1">
    <citation type="submission" date="2018-06" db="EMBL/GenBank/DDBJ databases">
        <authorList>
            <consortium name="Pathogen Informatics"/>
            <person name="Doyle S."/>
        </authorList>
    </citation>
    <scope>NUCLEOTIDE SEQUENCE [LARGE SCALE GENOMIC DNA]</scope>
    <source>
        <strain evidence="1 2">NCTC7908</strain>
    </source>
</reference>